<dbReference type="PANTHER" id="PTHR34846">
    <property type="entry name" value="4-CARBOXYMUCONOLACTONE DECARBOXYLASE FAMILY PROTEIN (AFU_ORTHOLOGUE AFUA_6G11590)"/>
    <property type="match status" value="1"/>
</dbReference>
<dbReference type="RefSeq" id="WP_143946316.1">
    <property type="nucleotide sequence ID" value="NZ_BAABMB010000001.1"/>
</dbReference>
<name>A0A556B1G5_9BURK</name>
<sequence>MSPRIDPWNAAPGLLKPLLELEAKLRASGLEHSLQELVKIRASQINGCAYCLHMHTQDARQHGESEARLHLLAAWRESPLYSERERAALAWTEALTRVADTWAPDADYDGLGAHFSDEEKVQLTVLIMAINAWNRLAVGLRSVHPAAWTPDA</sequence>
<dbReference type="NCBIfam" id="TIGR00778">
    <property type="entry name" value="ahpD_dom"/>
    <property type="match status" value="1"/>
</dbReference>
<dbReference type="InterPro" id="IPR004675">
    <property type="entry name" value="AhpD_core"/>
</dbReference>
<dbReference type="PANTHER" id="PTHR34846:SF10">
    <property type="entry name" value="CYTOPLASMIC PROTEIN"/>
    <property type="match status" value="1"/>
</dbReference>
<dbReference type="Pfam" id="PF02627">
    <property type="entry name" value="CMD"/>
    <property type="match status" value="1"/>
</dbReference>
<evidence type="ECO:0000259" key="1">
    <source>
        <dbReference type="Pfam" id="PF02627"/>
    </source>
</evidence>
<dbReference type="OrthoDB" id="9801997at2"/>
<keyword evidence="3" id="KW-1185">Reference proteome</keyword>
<proteinExistence type="predicted"/>
<evidence type="ECO:0000313" key="3">
    <source>
        <dbReference type="Proteomes" id="UP000318405"/>
    </source>
</evidence>
<dbReference type="InterPro" id="IPR029032">
    <property type="entry name" value="AhpD-like"/>
</dbReference>
<dbReference type="InterPro" id="IPR003779">
    <property type="entry name" value="CMD-like"/>
</dbReference>
<dbReference type="Proteomes" id="UP000318405">
    <property type="component" value="Unassembled WGS sequence"/>
</dbReference>
<feature type="domain" description="Carboxymuconolactone decarboxylase-like" evidence="1">
    <location>
        <begin position="14"/>
        <end position="94"/>
    </location>
</feature>
<dbReference type="GO" id="GO:0051920">
    <property type="term" value="F:peroxiredoxin activity"/>
    <property type="evidence" value="ECO:0007669"/>
    <property type="project" value="InterPro"/>
</dbReference>
<dbReference type="SUPFAM" id="SSF69118">
    <property type="entry name" value="AhpD-like"/>
    <property type="match status" value="1"/>
</dbReference>
<accession>A0A556B1G5</accession>
<gene>
    <name evidence="2" type="ORF">FOZ76_01350</name>
</gene>
<reference evidence="2 3" key="1">
    <citation type="submission" date="2019-07" db="EMBL/GenBank/DDBJ databases">
        <title>Qingshengfaniella alkalisoli gen. nov., sp. nov., isolated from saline soil.</title>
        <authorList>
            <person name="Xu L."/>
            <person name="Huang X.-X."/>
            <person name="Sun J.-Q."/>
        </authorList>
    </citation>
    <scope>NUCLEOTIDE SEQUENCE [LARGE SCALE GENOMIC DNA]</scope>
    <source>
        <strain evidence="2 3">DSM 27279</strain>
    </source>
</reference>
<evidence type="ECO:0000313" key="2">
    <source>
        <dbReference type="EMBL" id="TSH99038.1"/>
    </source>
</evidence>
<dbReference type="Gene3D" id="1.20.1290.10">
    <property type="entry name" value="AhpD-like"/>
    <property type="match status" value="1"/>
</dbReference>
<organism evidence="2 3">
    <name type="scientific">Verticiella sediminum</name>
    <dbReference type="NCBI Taxonomy" id="1247510"/>
    <lineage>
        <taxon>Bacteria</taxon>
        <taxon>Pseudomonadati</taxon>
        <taxon>Pseudomonadota</taxon>
        <taxon>Betaproteobacteria</taxon>
        <taxon>Burkholderiales</taxon>
        <taxon>Alcaligenaceae</taxon>
        <taxon>Verticiella</taxon>
    </lineage>
</organism>
<dbReference type="AlphaFoldDB" id="A0A556B1G5"/>
<protein>
    <submittedName>
        <fullName evidence="2">Carboxymuconolactone decarboxylase family protein</fullName>
    </submittedName>
</protein>
<dbReference type="EMBL" id="VLTJ01000002">
    <property type="protein sequence ID" value="TSH99038.1"/>
    <property type="molecule type" value="Genomic_DNA"/>
</dbReference>
<comment type="caution">
    <text evidence="2">The sequence shown here is derived from an EMBL/GenBank/DDBJ whole genome shotgun (WGS) entry which is preliminary data.</text>
</comment>